<keyword evidence="3" id="KW-1185">Reference proteome</keyword>
<sequence length="257" mass="29037">MHKTQQIYFKKESIAVKPSTVIPTATRQSPLKDLAFVQVSFIHDSCSSSSKSDEYQRLRGSNDLTLVEYKNATTGFCPSSPSLQQRDSKGATHSPRTNSNCEQKACSEQRQHRTKVPVFHWTLKKHTRSQQSFSKGSRKDATLTEPLATPTPQNKLSLLHHSYYHGEWNEQEDPQKDSLQRPLKASKTHNSNECSESSACNSKPFVPSESSSLEADERPNKRSLQTTGLLSTTQTQTKRRKRTSIFTIQELLDPTVK</sequence>
<dbReference type="GeneID" id="68093047"/>
<gene>
    <name evidence="2" type="ORF">C9374_000585</name>
</gene>
<evidence type="ECO:0000313" key="3">
    <source>
        <dbReference type="Proteomes" id="UP000816034"/>
    </source>
</evidence>
<comment type="caution">
    <text evidence="2">The sequence shown here is derived from an EMBL/GenBank/DDBJ whole genome shotgun (WGS) entry which is preliminary data.</text>
</comment>
<organism evidence="2 3">
    <name type="scientific">Naegleria lovaniensis</name>
    <name type="common">Amoeba</name>
    <dbReference type="NCBI Taxonomy" id="51637"/>
    <lineage>
        <taxon>Eukaryota</taxon>
        <taxon>Discoba</taxon>
        <taxon>Heterolobosea</taxon>
        <taxon>Tetramitia</taxon>
        <taxon>Eutetramitia</taxon>
        <taxon>Vahlkampfiidae</taxon>
        <taxon>Naegleria</taxon>
    </lineage>
</organism>
<accession>A0AA88KP98</accession>
<feature type="compositionally biased region" description="Low complexity" evidence="1">
    <location>
        <begin position="191"/>
        <end position="202"/>
    </location>
</feature>
<proteinExistence type="predicted"/>
<dbReference type="Proteomes" id="UP000816034">
    <property type="component" value="Unassembled WGS sequence"/>
</dbReference>
<evidence type="ECO:0000313" key="2">
    <source>
        <dbReference type="EMBL" id="KAG2388421.1"/>
    </source>
</evidence>
<feature type="compositionally biased region" description="Low complexity" evidence="1">
    <location>
        <begin position="143"/>
        <end position="152"/>
    </location>
</feature>
<feature type="region of interest" description="Disordered" evidence="1">
    <location>
        <begin position="168"/>
        <end position="245"/>
    </location>
</feature>
<feature type="compositionally biased region" description="Polar residues" evidence="1">
    <location>
        <begin position="94"/>
        <end position="104"/>
    </location>
</feature>
<feature type="compositionally biased region" description="Low complexity" evidence="1">
    <location>
        <begin position="223"/>
        <end position="236"/>
    </location>
</feature>
<dbReference type="AlphaFoldDB" id="A0AA88KP98"/>
<evidence type="ECO:0000256" key="1">
    <source>
        <dbReference type="SAM" id="MobiDB-lite"/>
    </source>
</evidence>
<name>A0AA88KP98_NAELO</name>
<feature type="region of interest" description="Disordered" evidence="1">
    <location>
        <begin position="126"/>
        <end position="156"/>
    </location>
</feature>
<reference evidence="2 3" key="1">
    <citation type="journal article" date="2018" name="BMC Genomics">
        <title>The genome of Naegleria lovaniensis, the basis for a comparative approach to unravel pathogenicity factors of the human pathogenic amoeba N. fowleri.</title>
        <authorList>
            <person name="Liechti N."/>
            <person name="Schurch N."/>
            <person name="Bruggmann R."/>
            <person name="Wittwer M."/>
        </authorList>
    </citation>
    <scope>NUCLEOTIDE SEQUENCE [LARGE SCALE GENOMIC DNA]</scope>
    <source>
        <strain evidence="2 3">ATCC 30569</strain>
    </source>
</reference>
<protein>
    <submittedName>
        <fullName evidence="2">Uncharacterized protein</fullName>
    </submittedName>
</protein>
<dbReference type="EMBL" id="PYSW02000010">
    <property type="protein sequence ID" value="KAG2388421.1"/>
    <property type="molecule type" value="Genomic_DNA"/>
</dbReference>
<dbReference type="RefSeq" id="XP_044552413.1">
    <property type="nucleotide sequence ID" value="XM_044695645.1"/>
</dbReference>
<feature type="region of interest" description="Disordered" evidence="1">
    <location>
        <begin position="77"/>
        <end position="109"/>
    </location>
</feature>